<reference evidence="1" key="2">
    <citation type="journal article" date="2021" name="PeerJ">
        <title>Extensive microbial diversity within the chicken gut microbiome revealed by metagenomics and culture.</title>
        <authorList>
            <person name="Gilroy R."/>
            <person name="Ravi A."/>
            <person name="Getino M."/>
            <person name="Pursley I."/>
            <person name="Horton D.L."/>
            <person name="Alikhan N.F."/>
            <person name="Baker D."/>
            <person name="Gharbi K."/>
            <person name="Hall N."/>
            <person name="Watson M."/>
            <person name="Adriaenssens E.M."/>
            <person name="Foster-Nyarko E."/>
            <person name="Jarju S."/>
            <person name="Secka A."/>
            <person name="Antonio M."/>
            <person name="Oren A."/>
            <person name="Chaudhuri R.R."/>
            <person name="La Ragione R."/>
            <person name="Hildebrand F."/>
            <person name="Pallen M.J."/>
        </authorList>
    </citation>
    <scope>NUCLEOTIDE SEQUENCE</scope>
    <source>
        <strain evidence="1">ChiHjej13B12-12457</strain>
    </source>
</reference>
<accession>A0A9D1E2N7</accession>
<evidence type="ECO:0000313" key="1">
    <source>
        <dbReference type="EMBL" id="HIR63304.1"/>
    </source>
</evidence>
<comment type="caution">
    <text evidence="1">The sequence shown here is derived from an EMBL/GenBank/DDBJ whole genome shotgun (WGS) entry which is preliminary data.</text>
</comment>
<sequence length="148" mass="16061">MFAAAGCSPLSKAQIEAVGELTFRSDTISRSPAVLFGEMSELRLERGLFYAASLTSGTARCEEVTALAETSMDDESLVRKASGYVDAFNSYVRALHSVSAEARWKGIGTELRGIGSRVDSVIYRYNRLDTGYEDIPTGYARMAGRVLA</sequence>
<proteinExistence type="predicted"/>
<evidence type="ECO:0000313" key="2">
    <source>
        <dbReference type="Proteomes" id="UP000886744"/>
    </source>
</evidence>
<gene>
    <name evidence="1" type="ORF">IAC94_07270</name>
</gene>
<dbReference type="AlphaFoldDB" id="A0A9D1E2N7"/>
<name>A0A9D1E2N7_9BACT</name>
<reference evidence="1" key="1">
    <citation type="submission" date="2020-10" db="EMBL/GenBank/DDBJ databases">
        <authorList>
            <person name="Gilroy R."/>
        </authorList>
    </citation>
    <scope>NUCLEOTIDE SEQUENCE</scope>
    <source>
        <strain evidence="1">ChiHjej13B12-12457</strain>
    </source>
</reference>
<dbReference type="EMBL" id="DVHI01000089">
    <property type="protein sequence ID" value="HIR63304.1"/>
    <property type="molecule type" value="Genomic_DNA"/>
</dbReference>
<dbReference type="Proteomes" id="UP000886744">
    <property type="component" value="Unassembled WGS sequence"/>
</dbReference>
<organism evidence="1 2">
    <name type="scientific">Candidatus Coprenecus avistercoris</name>
    <dbReference type="NCBI Taxonomy" id="2840730"/>
    <lineage>
        <taxon>Bacteria</taxon>
        <taxon>Pseudomonadati</taxon>
        <taxon>Bacteroidota</taxon>
        <taxon>Bacteroidia</taxon>
        <taxon>Bacteroidales</taxon>
        <taxon>Rikenellaceae</taxon>
        <taxon>Rikenellaceae incertae sedis</taxon>
        <taxon>Candidatus Coprenecus</taxon>
    </lineage>
</organism>
<protein>
    <submittedName>
        <fullName evidence="1">Uncharacterized protein</fullName>
    </submittedName>
</protein>